<sequence length="567" mass="66514">MKADELERYSSAVTLSDMEIFVFPRLLYALVLANIMSPLLWEWRRDRWFRKLDRKTPYRKVMRLKQFIMDHFEFNLDLETWGLTHKNREIERFSPFMDPEAIARSNALFGYQGDRYYFDIDIRRHFGLDSYEEDIIPYWKTETLEAMHAFRHKEGYTEGAGECVSLSTLYAAALFVVCRIPLEQIYLMATPLHSQNFIDVADGVLTNNRRVVTKTMWYNGTELSARAQRALRNERVTIVSHPTGWIHLIHPVRTIDEQAWDQFTGRLQSYLTRERIDYEVLANFLRLHREFQVCFQLRHEHHGKTRYLPAETAYHYEHASSYRVNDTTSDHLLSEIDEYEFYSNPLEGRICLQELADYLERNPIRSYDRDSLRALAERMQCPHNRAPEILERLAAFVHVAPRLPDLSAKRHETEAAIDLHPDMNREEVIDRLTELRAASATADLAFYAYRDLASTDWEPFMKAALERNPVCIEGAKDLTLDGLRDYLDRLPDDSIYDGTRAAQPDEVWNFGRGDGLEKAVTCAAVLRHRTPERPITLECTPERAALILEDERLEWRSSKGLRHTVEL</sequence>
<name>A0A0G3EHT2_9BACT</name>
<keyword evidence="1" id="KW-0472">Membrane</keyword>
<protein>
    <submittedName>
        <fullName evidence="2">Uncharacterized protein</fullName>
    </submittedName>
</protein>
<proteinExistence type="predicted"/>
<feature type="transmembrane region" description="Helical" evidence="1">
    <location>
        <begin position="20"/>
        <end position="41"/>
    </location>
</feature>
<gene>
    <name evidence="2" type="ORF">L21SP4_00469</name>
</gene>
<keyword evidence="1" id="KW-1133">Transmembrane helix</keyword>
<dbReference type="AlphaFoldDB" id="A0A0G3EHT2"/>
<evidence type="ECO:0000313" key="3">
    <source>
        <dbReference type="Proteomes" id="UP000035268"/>
    </source>
</evidence>
<dbReference type="RefSeq" id="WP_052881150.1">
    <property type="nucleotide sequence ID" value="NZ_CP010904.1"/>
</dbReference>
<organism evidence="2 3">
    <name type="scientific">Kiritimatiella glycovorans</name>
    <dbReference type="NCBI Taxonomy" id="1307763"/>
    <lineage>
        <taxon>Bacteria</taxon>
        <taxon>Pseudomonadati</taxon>
        <taxon>Kiritimatiellota</taxon>
        <taxon>Kiritimatiellia</taxon>
        <taxon>Kiritimatiellales</taxon>
        <taxon>Kiritimatiellaceae</taxon>
        <taxon>Kiritimatiella</taxon>
    </lineage>
</organism>
<keyword evidence="3" id="KW-1185">Reference proteome</keyword>
<dbReference type="EMBL" id="CP010904">
    <property type="protein sequence ID" value="AKJ63749.1"/>
    <property type="molecule type" value="Genomic_DNA"/>
</dbReference>
<dbReference type="STRING" id="1307763.L21SP4_00469"/>
<dbReference type="Proteomes" id="UP000035268">
    <property type="component" value="Chromosome"/>
</dbReference>
<accession>A0A0G3EHT2</accession>
<keyword evidence="1" id="KW-0812">Transmembrane</keyword>
<reference evidence="3" key="1">
    <citation type="submission" date="2015-02" db="EMBL/GenBank/DDBJ databases">
        <title>Description and complete genome sequence of the first cultured representative of the subdivision 5 of the Verrucomicrobia phylum.</title>
        <authorList>
            <person name="Spring S."/>
            <person name="Bunk B."/>
            <person name="Sproer C."/>
            <person name="Klenk H.-P."/>
        </authorList>
    </citation>
    <scope>NUCLEOTIDE SEQUENCE [LARGE SCALE GENOMIC DNA]</scope>
    <source>
        <strain evidence="3">L21-Fru-AB</strain>
    </source>
</reference>
<evidence type="ECO:0000256" key="1">
    <source>
        <dbReference type="SAM" id="Phobius"/>
    </source>
</evidence>
<dbReference type="KEGG" id="vbl:L21SP4_00469"/>
<evidence type="ECO:0000313" key="2">
    <source>
        <dbReference type="EMBL" id="AKJ63749.1"/>
    </source>
</evidence>
<reference evidence="2 3" key="2">
    <citation type="journal article" date="2016" name="ISME J.">
        <title>Characterization of the first cultured representative of Verrucomicrobia subdivision 5 indicates the proposal of a novel phylum.</title>
        <authorList>
            <person name="Spring S."/>
            <person name="Bunk B."/>
            <person name="Sproer C."/>
            <person name="Schumann P."/>
            <person name="Rohde M."/>
            <person name="Tindall B.J."/>
            <person name="Klenk H.P."/>
        </authorList>
    </citation>
    <scope>NUCLEOTIDE SEQUENCE [LARGE SCALE GENOMIC DNA]</scope>
    <source>
        <strain evidence="2 3">L21-Fru-AB</strain>
    </source>
</reference>
<dbReference type="OrthoDB" id="9766318at2"/>
<dbReference type="PATRIC" id="fig|1609981.3.peg.495"/>